<name>A0A9P7Z028_9HELO</name>
<proteinExistence type="predicted"/>
<feature type="compositionally biased region" description="Basic and acidic residues" evidence="1">
    <location>
        <begin position="256"/>
        <end position="267"/>
    </location>
</feature>
<dbReference type="AlphaFoldDB" id="A0A9P7Z028"/>
<feature type="region of interest" description="Disordered" evidence="1">
    <location>
        <begin position="47"/>
        <end position="76"/>
    </location>
</feature>
<reference evidence="2" key="1">
    <citation type="journal article" date="2021" name="IMA Fungus">
        <title>Genomic characterization of three marine fungi, including Emericellopsis atlantica sp. nov. with signatures of a generalist lifestyle and marine biomass degradation.</title>
        <authorList>
            <person name="Hagestad O.C."/>
            <person name="Hou L."/>
            <person name="Andersen J.H."/>
            <person name="Hansen E.H."/>
            <person name="Altermark B."/>
            <person name="Li C."/>
            <person name="Kuhnert E."/>
            <person name="Cox R.J."/>
            <person name="Crous P.W."/>
            <person name="Spatafora J.W."/>
            <person name="Lail K."/>
            <person name="Amirebrahimi M."/>
            <person name="Lipzen A."/>
            <person name="Pangilinan J."/>
            <person name="Andreopoulos W."/>
            <person name="Hayes R.D."/>
            <person name="Ng V."/>
            <person name="Grigoriev I.V."/>
            <person name="Jackson S.A."/>
            <person name="Sutton T.D.S."/>
            <person name="Dobson A.D.W."/>
            <person name="Rama T."/>
        </authorList>
    </citation>
    <scope>NUCLEOTIDE SEQUENCE</scope>
    <source>
        <strain evidence="2">TRa3180A</strain>
    </source>
</reference>
<dbReference type="PANTHER" id="PTHR28096">
    <property type="entry name" value="PROTEIN FAF1"/>
    <property type="match status" value="1"/>
</dbReference>
<accession>A0A9P7Z028</accession>
<feature type="compositionally biased region" description="Gly residues" evidence="1">
    <location>
        <begin position="273"/>
        <end position="283"/>
    </location>
</feature>
<evidence type="ECO:0000256" key="1">
    <source>
        <dbReference type="SAM" id="MobiDB-lite"/>
    </source>
</evidence>
<feature type="compositionally biased region" description="Basic and acidic residues" evidence="1">
    <location>
        <begin position="186"/>
        <end position="212"/>
    </location>
</feature>
<dbReference type="EMBL" id="MU254017">
    <property type="protein sequence ID" value="KAG9242979.1"/>
    <property type="molecule type" value="Genomic_DNA"/>
</dbReference>
<feature type="region of interest" description="Disordered" evidence="1">
    <location>
        <begin position="103"/>
        <end position="122"/>
    </location>
</feature>
<keyword evidence="3" id="KW-1185">Reference proteome</keyword>
<feature type="region of interest" description="Disordered" evidence="1">
    <location>
        <begin position="186"/>
        <end position="290"/>
    </location>
</feature>
<feature type="compositionally biased region" description="Low complexity" evidence="1">
    <location>
        <begin position="104"/>
        <end position="115"/>
    </location>
</feature>
<comment type="caution">
    <text evidence="2">The sequence shown here is derived from an EMBL/GenBank/DDBJ whole genome shotgun (WGS) entry which is preliminary data.</text>
</comment>
<dbReference type="Proteomes" id="UP000887226">
    <property type="component" value="Unassembled WGS sequence"/>
</dbReference>
<dbReference type="PANTHER" id="PTHR28096:SF1">
    <property type="entry name" value="PROTEIN FAF1"/>
    <property type="match status" value="1"/>
</dbReference>
<dbReference type="OrthoDB" id="5556956at2759"/>
<sequence>MPTLLGKRKRRAVASNNTEAEDLAAAQMAQEIFQRHFEAQFKPLAIPKIPESAPIEDDEDSKEEEELEWDGISEEEEGVKVVEHTDAYARMAAMSKQQLKAFMTSKPPTNKPSTPIIRDDVGGKIDADDVSEAANLKKDLALQRLISESHLLDSSSHTLSGKNRHKALDMRIQALGSKGSILRQEKMPMSHRKGIEAKKKSDEEKRRNEAKENGVILERATGTKTGKVKKELSRKRDRGVGAPGIGQFKGGTLKLSKRDIFEVEGPKRSAGKNGRGGRGGGRGGRGRGRG</sequence>
<protein>
    <submittedName>
        <fullName evidence="2">Uncharacterized protein</fullName>
    </submittedName>
</protein>
<gene>
    <name evidence="2" type="ORF">BJ878DRAFT_512868</name>
</gene>
<organism evidence="2 3">
    <name type="scientific">Calycina marina</name>
    <dbReference type="NCBI Taxonomy" id="1763456"/>
    <lineage>
        <taxon>Eukaryota</taxon>
        <taxon>Fungi</taxon>
        <taxon>Dikarya</taxon>
        <taxon>Ascomycota</taxon>
        <taxon>Pezizomycotina</taxon>
        <taxon>Leotiomycetes</taxon>
        <taxon>Helotiales</taxon>
        <taxon>Pezizellaceae</taxon>
        <taxon>Calycina</taxon>
    </lineage>
</organism>
<feature type="compositionally biased region" description="Acidic residues" evidence="1">
    <location>
        <begin position="54"/>
        <end position="76"/>
    </location>
</feature>
<dbReference type="InterPro" id="IPR027973">
    <property type="entry name" value="FSAF1-like"/>
</dbReference>
<dbReference type="GO" id="GO:0005730">
    <property type="term" value="C:nucleolus"/>
    <property type="evidence" value="ECO:0007669"/>
    <property type="project" value="TreeGrafter"/>
</dbReference>
<evidence type="ECO:0000313" key="2">
    <source>
        <dbReference type="EMBL" id="KAG9242979.1"/>
    </source>
</evidence>
<dbReference type="Pfam" id="PF15375">
    <property type="entry name" value="FSAF1"/>
    <property type="match status" value="1"/>
</dbReference>
<dbReference type="GO" id="GO:0000462">
    <property type="term" value="P:maturation of SSU-rRNA from tricistronic rRNA transcript (SSU-rRNA, 5.8S rRNA, LSU-rRNA)"/>
    <property type="evidence" value="ECO:0007669"/>
    <property type="project" value="TreeGrafter"/>
</dbReference>
<evidence type="ECO:0000313" key="3">
    <source>
        <dbReference type="Proteomes" id="UP000887226"/>
    </source>
</evidence>
<dbReference type="InterPro" id="IPR053030">
    <property type="entry name" value="Ribosomal_biogenesis_FAF1-like"/>
</dbReference>